<dbReference type="EMBL" id="WBZJ01000002">
    <property type="protein sequence ID" value="KAB3520848.1"/>
    <property type="molecule type" value="Genomic_DNA"/>
</dbReference>
<dbReference type="Gene3D" id="3.40.50.10210">
    <property type="match status" value="1"/>
</dbReference>
<dbReference type="Pfam" id="PF02277">
    <property type="entry name" value="DBI_PRT"/>
    <property type="match status" value="1"/>
</dbReference>
<dbReference type="PANTHER" id="PTHR43463">
    <property type="entry name" value="NICOTINATE-NUCLEOTIDE--DIMETHYLBENZIMIDAZOLE PHOSPHORIBOSYLTRANSFERASE"/>
    <property type="match status" value="1"/>
</dbReference>
<keyword evidence="1" id="KW-0808">Transferase</keyword>
<dbReference type="SUPFAM" id="SSF52733">
    <property type="entry name" value="Nicotinate mononucleotide:5,6-dimethylbenzimidazole phosphoribosyltransferase (CobT)"/>
    <property type="match status" value="1"/>
</dbReference>
<protein>
    <submittedName>
        <fullName evidence="1">Nicotinate-nucleotide--dimethylbenzimidazole phosphoribosyltransferase</fullName>
    </submittedName>
</protein>
<evidence type="ECO:0000313" key="2">
    <source>
        <dbReference type="Proteomes" id="UP000436181"/>
    </source>
</evidence>
<name>A0ABQ6VDB6_9CORY</name>
<gene>
    <name evidence="1" type="ORF">F8377_06285</name>
</gene>
<evidence type="ECO:0000313" key="1">
    <source>
        <dbReference type="EMBL" id="KAB3520848.1"/>
    </source>
</evidence>
<accession>A0ABQ6VDB6</accession>
<comment type="caution">
    <text evidence="1">The sequence shown here is derived from an EMBL/GenBank/DDBJ whole genome shotgun (WGS) entry which is preliminary data.</text>
</comment>
<dbReference type="RefSeq" id="WP_151844400.1">
    <property type="nucleotide sequence ID" value="NZ_WBZJ01000002.1"/>
</dbReference>
<dbReference type="GO" id="GO:0016757">
    <property type="term" value="F:glycosyltransferase activity"/>
    <property type="evidence" value="ECO:0007669"/>
    <property type="project" value="UniProtKB-KW"/>
</dbReference>
<keyword evidence="2" id="KW-1185">Reference proteome</keyword>
<dbReference type="Proteomes" id="UP000436181">
    <property type="component" value="Unassembled WGS sequence"/>
</dbReference>
<dbReference type="InterPro" id="IPR003200">
    <property type="entry name" value="Nict_dMeBzImd_PRibTrfase"/>
</dbReference>
<dbReference type="InterPro" id="IPR036087">
    <property type="entry name" value="Nict_dMeBzImd_PRibTrfase_sf"/>
</dbReference>
<organism evidence="1 2">
    <name type="scientific">Corynebacterium zhongnanshanii</name>
    <dbReference type="NCBI Taxonomy" id="2768834"/>
    <lineage>
        <taxon>Bacteria</taxon>
        <taxon>Bacillati</taxon>
        <taxon>Actinomycetota</taxon>
        <taxon>Actinomycetes</taxon>
        <taxon>Mycobacteriales</taxon>
        <taxon>Corynebacteriaceae</taxon>
        <taxon>Corynebacterium</taxon>
    </lineage>
</organism>
<dbReference type="PANTHER" id="PTHR43463:SF1">
    <property type="entry name" value="NICOTINATE-NUCLEOTIDE--DIMETHYLBENZIMIDAZOLE PHOSPHORIBOSYLTRANSFERASE"/>
    <property type="match status" value="1"/>
</dbReference>
<proteinExistence type="predicted"/>
<reference evidence="1 2" key="1">
    <citation type="submission" date="2019-10" db="EMBL/GenBank/DDBJ databases">
        <title>Corynebacterium sp novel species isolated from the respiratory tract of Marmot.</title>
        <authorList>
            <person name="Zhang G."/>
        </authorList>
    </citation>
    <scope>NUCLEOTIDE SEQUENCE [LARGE SCALE GENOMIC DNA]</scope>
    <source>
        <strain evidence="1 2">336</strain>
    </source>
</reference>
<keyword evidence="1" id="KW-0328">Glycosyltransferase</keyword>
<sequence>MTSIVFPQVTPPDNAARDAMREQWTRRRRIHSSSTATVNPGDGLGSIALWLAGCMPAKDAHADAGLENVRHIVVAGDHPVGEAIPEISHVSAGQAGLDESLELTADDVHVESLWVDAQRHAPQAHPADRGDALTEEEFDSAVRAGMDLADAQADSGVSLLLVGDHGRGLTSTAAVVVGSLCTVEPVRVVGRGSGIDDSAWRQKVTYIRDAMYRVRDDRAAAQRVLRKAGSADLAVLVGLLAQAAVRRTPVVFDGAGVAAAALVAHAMVPGASEWWAAASAGTEPATREALAYLDLTPLLDLSLDTDQGTCALLALPIIRHAWRTVPRVTD</sequence>